<dbReference type="GO" id="GO:0009396">
    <property type="term" value="P:folic acid-containing compound biosynthetic process"/>
    <property type="evidence" value="ECO:0007669"/>
    <property type="project" value="TreeGrafter"/>
</dbReference>
<reference evidence="6 7" key="1">
    <citation type="submission" date="2016-10" db="EMBL/GenBank/DDBJ databases">
        <authorList>
            <person name="de Groot N.N."/>
        </authorList>
    </citation>
    <scope>NUCLEOTIDE SEQUENCE [LARGE SCALE GENOMIC DNA]</scope>
    <source>
        <strain evidence="6 7">B7-7</strain>
    </source>
</reference>
<sequence length="223" mass="25497">MTRADLRRQLRARRLALSYAERARHARAMARHLIHHPLFTAARRIAVYLPDRGEADPGPLVRAARAAGKDLYLPVLAPIHPRRLWFVAWEPHTPLIPNRFGIPEPPVRRRRCLPVRHLDLVITPLVGFDRRGNRLGMGGGFYDTTFSHLNRHRHWRRPHLVGMAYAFQEVPTLPHEPWDVPLHGVVTEQGLITCRPHPALDTQDCPCPTHGPVNLCPWANTPD</sequence>
<keyword evidence="2 4" id="KW-0547">Nucleotide-binding</keyword>
<dbReference type="InterPro" id="IPR037171">
    <property type="entry name" value="NagB/RpiA_transferase-like"/>
</dbReference>
<dbReference type="EC" id="6.3.3.2" evidence="5"/>
<evidence type="ECO:0000256" key="1">
    <source>
        <dbReference type="ARBA" id="ARBA00010638"/>
    </source>
</evidence>
<accession>A0A1H8ZD38</accession>
<dbReference type="Pfam" id="PF01812">
    <property type="entry name" value="5-FTHF_cyc-lig"/>
    <property type="match status" value="1"/>
</dbReference>
<evidence type="ECO:0000313" key="6">
    <source>
        <dbReference type="EMBL" id="SEP62281.1"/>
    </source>
</evidence>
<keyword evidence="3 4" id="KW-0067">ATP-binding</keyword>
<dbReference type="GO" id="GO:0005524">
    <property type="term" value="F:ATP binding"/>
    <property type="evidence" value="ECO:0007669"/>
    <property type="project" value="UniProtKB-KW"/>
</dbReference>
<evidence type="ECO:0000256" key="3">
    <source>
        <dbReference type="ARBA" id="ARBA00022840"/>
    </source>
</evidence>
<comment type="cofactor">
    <cofactor evidence="5">
        <name>Mg(2+)</name>
        <dbReference type="ChEBI" id="CHEBI:18420"/>
    </cofactor>
</comment>
<comment type="similarity">
    <text evidence="1 5">Belongs to the 5-formyltetrahydrofolate cyclo-ligase family.</text>
</comment>
<evidence type="ECO:0000256" key="5">
    <source>
        <dbReference type="RuleBase" id="RU361279"/>
    </source>
</evidence>
<feature type="binding site" evidence="4">
    <location>
        <position position="54"/>
    </location>
    <ligand>
        <name>substrate</name>
    </ligand>
</feature>
<dbReference type="AlphaFoldDB" id="A0A1H8ZD38"/>
<dbReference type="PANTHER" id="PTHR23407">
    <property type="entry name" value="ATPASE INHIBITOR/5-FORMYLTETRAHYDROFOLATE CYCLO-LIGASE"/>
    <property type="match status" value="1"/>
</dbReference>
<keyword evidence="5" id="KW-0479">Metal-binding</keyword>
<feature type="binding site" evidence="4">
    <location>
        <begin position="134"/>
        <end position="142"/>
    </location>
    <ligand>
        <name>ATP</name>
        <dbReference type="ChEBI" id="CHEBI:30616"/>
    </ligand>
</feature>
<evidence type="ECO:0000256" key="4">
    <source>
        <dbReference type="PIRSR" id="PIRSR006806-1"/>
    </source>
</evidence>
<dbReference type="InterPro" id="IPR002698">
    <property type="entry name" value="FTHF_cligase"/>
</dbReference>
<dbReference type="NCBIfam" id="TIGR02727">
    <property type="entry name" value="MTHFS_bact"/>
    <property type="match status" value="1"/>
</dbReference>
<keyword evidence="6" id="KW-0436">Ligase</keyword>
<evidence type="ECO:0000256" key="2">
    <source>
        <dbReference type="ARBA" id="ARBA00022741"/>
    </source>
</evidence>
<keyword evidence="7" id="KW-1185">Reference proteome</keyword>
<dbReference type="OrthoDB" id="9801938at2"/>
<dbReference type="STRING" id="867345.SAMN05421693_10286"/>
<comment type="catalytic activity">
    <reaction evidence="5">
        <text>(6S)-5-formyl-5,6,7,8-tetrahydrofolate + ATP = (6R)-5,10-methenyltetrahydrofolate + ADP + phosphate</text>
        <dbReference type="Rhea" id="RHEA:10488"/>
        <dbReference type="ChEBI" id="CHEBI:30616"/>
        <dbReference type="ChEBI" id="CHEBI:43474"/>
        <dbReference type="ChEBI" id="CHEBI:57455"/>
        <dbReference type="ChEBI" id="CHEBI:57457"/>
        <dbReference type="ChEBI" id="CHEBI:456216"/>
        <dbReference type="EC" id="6.3.3.2"/>
    </reaction>
</comment>
<dbReference type="EMBL" id="FOFO01000002">
    <property type="protein sequence ID" value="SEP62281.1"/>
    <property type="molecule type" value="Genomic_DNA"/>
</dbReference>
<keyword evidence="5" id="KW-0460">Magnesium</keyword>
<evidence type="ECO:0000313" key="7">
    <source>
        <dbReference type="Proteomes" id="UP000199496"/>
    </source>
</evidence>
<organism evidence="6 7">
    <name type="scientific">Ectothiorhodospira magna</name>
    <dbReference type="NCBI Taxonomy" id="867345"/>
    <lineage>
        <taxon>Bacteria</taxon>
        <taxon>Pseudomonadati</taxon>
        <taxon>Pseudomonadota</taxon>
        <taxon>Gammaproteobacteria</taxon>
        <taxon>Chromatiales</taxon>
        <taxon>Ectothiorhodospiraceae</taxon>
        <taxon>Ectothiorhodospira</taxon>
    </lineage>
</organism>
<dbReference type="GO" id="GO:0046872">
    <property type="term" value="F:metal ion binding"/>
    <property type="evidence" value="ECO:0007669"/>
    <property type="project" value="UniProtKB-KW"/>
</dbReference>
<name>A0A1H8ZD38_9GAMM</name>
<dbReference type="InterPro" id="IPR024185">
    <property type="entry name" value="FTHF_cligase-like_sf"/>
</dbReference>
<dbReference type="PANTHER" id="PTHR23407:SF1">
    <property type="entry name" value="5-FORMYLTETRAHYDROFOLATE CYCLO-LIGASE"/>
    <property type="match status" value="1"/>
</dbReference>
<gene>
    <name evidence="6" type="ORF">SAMN05421693_10286</name>
</gene>
<feature type="binding site" evidence="4">
    <location>
        <position position="49"/>
    </location>
    <ligand>
        <name>substrate</name>
    </ligand>
</feature>
<dbReference type="Gene3D" id="3.40.50.10420">
    <property type="entry name" value="NagB/RpiA/CoA transferase-like"/>
    <property type="match status" value="1"/>
</dbReference>
<dbReference type="Proteomes" id="UP000199496">
    <property type="component" value="Unassembled WGS sequence"/>
</dbReference>
<feature type="binding site" evidence="4">
    <location>
        <begin position="3"/>
        <end position="7"/>
    </location>
    <ligand>
        <name>ATP</name>
        <dbReference type="ChEBI" id="CHEBI:30616"/>
    </ligand>
</feature>
<dbReference type="GO" id="GO:0030272">
    <property type="term" value="F:5-formyltetrahydrofolate cyclo-ligase activity"/>
    <property type="evidence" value="ECO:0007669"/>
    <property type="project" value="UniProtKB-EC"/>
</dbReference>
<dbReference type="SUPFAM" id="SSF100950">
    <property type="entry name" value="NagB/RpiA/CoA transferase-like"/>
    <property type="match status" value="1"/>
</dbReference>
<dbReference type="RefSeq" id="WP_090203106.1">
    <property type="nucleotide sequence ID" value="NZ_FOFO01000002.1"/>
</dbReference>
<dbReference type="PIRSF" id="PIRSF006806">
    <property type="entry name" value="FTHF_cligase"/>
    <property type="match status" value="1"/>
</dbReference>
<protein>
    <recommendedName>
        <fullName evidence="5">5-formyltetrahydrofolate cyclo-ligase</fullName>
        <ecNumber evidence="5">6.3.3.2</ecNumber>
    </recommendedName>
</protein>
<proteinExistence type="inferred from homology"/>
<dbReference type="GO" id="GO:0035999">
    <property type="term" value="P:tetrahydrofolate interconversion"/>
    <property type="evidence" value="ECO:0007669"/>
    <property type="project" value="TreeGrafter"/>
</dbReference>